<keyword evidence="1" id="KW-0472">Membrane</keyword>
<keyword evidence="1" id="KW-1133">Transmembrane helix</keyword>
<gene>
    <name evidence="2" type="ORF">ACH5RR_023724</name>
</gene>
<proteinExistence type="predicted"/>
<feature type="transmembrane region" description="Helical" evidence="1">
    <location>
        <begin position="62"/>
        <end position="91"/>
    </location>
</feature>
<keyword evidence="1" id="KW-0812">Transmembrane</keyword>
<name>A0ABD2ZBF7_9GENT</name>
<dbReference type="EMBL" id="JBJUIK010000010">
    <property type="protein sequence ID" value="KAL3516822.1"/>
    <property type="molecule type" value="Genomic_DNA"/>
</dbReference>
<evidence type="ECO:0000313" key="3">
    <source>
        <dbReference type="Proteomes" id="UP001630127"/>
    </source>
</evidence>
<dbReference type="Proteomes" id="UP001630127">
    <property type="component" value="Unassembled WGS sequence"/>
</dbReference>
<keyword evidence="3" id="KW-1185">Reference proteome</keyword>
<accession>A0ABD2ZBF7</accession>
<protein>
    <submittedName>
        <fullName evidence="2">Uncharacterized protein</fullName>
    </submittedName>
</protein>
<organism evidence="2 3">
    <name type="scientific">Cinchona calisaya</name>
    <dbReference type="NCBI Taxonomy" id="153742"/>
    <lineage>
        <taxon>Eukaryota</taxon>
        <taxon>Viridiplantae</taxon>
        <taxon>Streptophyta</taxon>
        <taxon>Embryophyta</taxon>
        <taxon>Tracheophyta</taxon>
        <taxon>Spermatophyta</taxon>
        <taxon>Magnoliopsida</taxon>
        <taxon>eudicotyledons</taxon>
        <taxon>Gunneridae</taxon>
        <taxon>Pentapetalae</taxon>
        <taxon>asterids</taxon>
        <taxon>lamiids</taxon>
        <taxon>Gentianales</taxon>
        <taxon>Rubiaceae</taxon>
        <taxon>Cinchonoideae</taxon>
        <taxon>Cinchoneae</taxon>
        <taxon>Cinchona</taxon>
    </lineage>
</organism>
<sequence>MKLIYPRPPKPEVFPEESKIKILEEEPKNKFGSHVILSETGFIGPRLDPNGDNFGMHPQGSLVVLLLLHGGFVFFVLFITNMCCVFLFLIFDPFVWCWRVKLEFGTCIALC</sequence>
<evidence type="ECO:0000313" key="2">
    <source>
        <dbReference type="EMBL" id="KAL3516822.1"/>
    </source>
</evidence>
<evidence type="ECO:0000256" key="1">
    <source>
        <dbReference type="SAM" id="Phobius"/>
    </source>
</evidence>
<dbReference type="AlphaFoldDB" id="A0ABD2ZBF7"/>
<reference evidence="2 3" key="1">
    <citation type="submission" date="2024-11" db="EMBL/GenBank/DDBJ databases">
        <title>A near-complete genome assembly of Cinchona calisaya.</title>
        <authorList>
            <person name="Lian D.C."/>
            <person name="Zhao X.W."/>
            <person name="Wei L."/>
        </authorList>
    </citation>
    <scope>NUCLEOTIDE SEQUENCE [LARGE SCALE GENOMIC DNA]</scope>
    <source>
        <tissue evidence="2">Nenye</tissue>
    </source>
</reference>
<comment type="caution">
    <text evidence="2">The sequence shown here is derived from an EMBL/GenBank/DDBJ whole genome shotgun (WGS) entry which is preliminary data.</text>
</comment>